<name>A0A1H6YK21_9BURK</name>
<dbReference type="EC" id="2.7.13.3" evidence="3"/>
<dbReference type="SMART" id="SM00304">
    <property type="entry name" value="HAMP"/>
    <property type="match status" value="1"/>
</dbReference>
<feature type="transmembrane region" description="Helical" evidence="9">
    <location>
        <begin position="12"/>
        <end position="36"/>
    </location>
</feature>
<dbReference type="SUPFAM" id="SSF55874">
    <property type="entry name" value="ATPase domain of HSP90 chaperone/DNA topoisomerase II/histidine kinase"/>
    <property type="match status" value="1"/>
</dbReference>
<keyword evidence="5" id="KW-0808">Transferase</keyword>
<comment type="catalytic activity">
    <reaction evidence="1">
        <text>ATP + protein L-histidine = ADP + protein N-phospho-L-histidine.</text>
        <dbReference type="EC" id="2.7.13.3"/>
    </reaction>
</comment>
<dbReference type="PROSITE" id="PS50885">
    <property type="entry name" value="HAMP"/>
    <property type="match status" value="1"/>
</dbReference>
<dbReference type="PROSITE" id="PS50109">
    <property type="entry name" value="HIS_KIN"/>
    <property type="match status" value="1"/>
</dbReference>
<gene>
    <name evidence="12" type="ORF">SAMN05192539_101014</name>
</gene>
<dbReference type="Proteomes" id="UP000198866">
    <property type="component" value="Unassembled WGS sequence"/>
</dbReference>
<keyword evidence="7" id="KW-0902">Two-component regulatory system</keyword>
<evidence type="ECO:0000313" key="13">
    <source>
        <dbReference type="Proteomes" id="UP000198866"/>
    </source>
</evidence>
<dbReference type="InterPro" id="IPR004358">
    <property type="entry name" value="Sig_transdc_His_kin-like_C"/>
</dbReference>
<proteinExistence type="predicted"/>
<keyword evidence="6" id="KW-0418">Kinase</keyword>
<dbReference type="InterPro" id="IPR036890">
    <property type="entry name" value="HATPase_C_sf"/>
</dbReference>
<dbReference type="SMART" id="SM00387">
    <property type="entry name" value="HATPase_c"/>
    <property type="match status" value="1"/>
</dbReference>
<evidence type="ECO:0000313" key="12">
    <source>
        <dbReference type="EMBL" id="SEJ37562.1"/>
    </source>
</evidence>
<dbReference type="InterPro" id="IPR003661">
    <property type="entry name" value="HisK_dim/P_dom"/>
</dbReference>
<dbReference type="Pfam" id="PF02518">
    <property type="entry name" value="HATPase_c"/>
    <property type="match status" value="1"/>
</dbReference>
<keyword evidence="4" id="KW-0597">Phosphoprotein</keyword>
<dbReference type="PRINTS" id="PR00344">
    <property type="entry name" value="BCTRLSENSOR"/>
</dbReference>
<dbReference type="SUPFAM" id="SSF47384">
    <property type="entry name" value="Homodimeric domain of signal transducing histidine kinase"/>
    <property type="match status" value="1"/>
</dbReference>
<keyword evidence="13" id="KW-1185">Reference proteome</keyword>
<dbReference type="SMART" id="SM00388">
    <property type="entry name" value="HisKA"/>
    <property type="match status" value="1"/>
</dbReference>
<keyword evidence="8 9" id="KW-0472">Membrane</keyword>
<evidence type="ECO:0000256" key="1">
    <source>
        <dbReference type="ARBA" id="ARBA00000085"/>
    </source>
</evidence>
<dbReference type="EMBL" id="FNYE01000010">
    <property type="protein sequence ID" value="SEJ37562.1"/>
    <property type="molecule type" value="Genomic_DNA"/>
</dbReference>
<dbReference type="FunFam" id="1.10.287.130:FF:000001">
    <property type="entry name" value="Two-component sensor histidine kinase"/>
    <property type="match status" value="1"/>
</dbReference>
<keyword evidence="9" id="KW-1133">Transmembrane helix</keyword>
<dbReference type="STRING" id="667676.SAMN05192539_101014"/>
<evidence type="ECO:0000256" key="3">
    <source>
        <dbReference type="ARBA" id="ARBA00012438"/>
    </source>
</evidence>
<dbReference type="PANTHER" id="PTHR43711">
    <property type="entry name" value="TWO-COMPONENT HISTIDINE KINASE"/>
    <property type="match status" value="1"/>
</dbReference>
<dbReference type="FunFam" id="3.30.565.10:FF:000006">
    <property type="entry name" value="Sensor histidine kinase WalK"/>
    <property type="match status" value="1"/>
</dbReference>
<dbReference type="RefSeq" id="WP_245763234.1">
    <property type="nucleotide sequence ID" value="NZ_FNYE01000010.1"/>
</dbReference>
<dbReference type="PANTHER" id="PTHR43711:SF1">
    <property type="entry name" value="HISTIDINE KINASE 1"/>
    <property type="match status" value="1"/>
</dbReference>
<dbReference type="CDD" id="cd00082">
    <property type="entry name" value="HisKA"/>
    <property type="match status" value="1"/>
</dbReference>
<evidence type="ECO:0000256" key="8">
    <source>
        <dbReference type="ARBA" id="ARBA00023136"/>
    </source>
</evidence>
<evidence type="ECO:0000256" key="9">
    <source>
        <dbReference type="SAM" id="Phobius"/>
    </source>
</evidence>
<dbReference type="AlphaFoldDB" id="A0A1H6YK21"/>
<dbReference type="InterPro" id="IPR003660">
    <property type="entry name" value="HAMP_dom"/>
</dbReference>
<dbReference type="Gene3D" id="1.10.287.130">
    <property type="match status" value="1"/>
</dbReference>
<evidence type="ECO:0000259" key="10">
    <source>
        <dbReference type="PROSITE" id="PS50109"/>
    </source>
</evidence>
<dbReference type="InterPro" id="IPR005467">
    <property type="entry name" value="His_kinase_dom"/>
</dbReference>
<evidence type="ECO:0000256" key="4">
    <source>
        <dbReference type="ARBA" id="ARBA00022553"/>
    </source>
</evidence>
<keyword evidence="9" id="KW-0812">Transmembrane</keyword>
<dbReference type="InterPro" id="IPR050736">
    <property type="entry name" value="Sensor_HK_Regulatory"/>
</dbReference>
<dbReference type="CDD" id="cd00075">
    <property type="entry name" value="HATPase"/>
    <property type="match status" value="1"/>
</dbReference>
<feature type="domain" description="HAMP" evidence="11">
    <location>
        <begin position="69"/>
        <end position="125"/>
    </location>
</feature>
<dbReference type="Pfam" id="PF00672">
    <property type="entry name" value="HAMP"/>
    <property type="match status" value="1"/>
</dbReference>
<dbReference type="Gene3D" id="3.30.565.10">
    <property type="entry name" value="Histidine kinase-like ATPase, C-terminal domain"/>
    <property type="match status" value="1"/>
</dbReference>
<dbReference type="GO" id="GO:0005886">
    <property type="term" value="C:plasma membrane"/>
    <property type="evidence" value="ECO:0007669"/>
    <property type="project" value="UniProtKB-SubCell"/>
</dbReference>
<evidence type="ECO:0000256" key="2">
    <source>
        <dbReference type="ARBA" id="ARBA00004429"/>
    </source>
</evidence>
<dbReference type="Pfam" id="PF00512">
    <property type="entry name" value="HisKA"/>
    <property type="match status" value="1"/>
</dbReference>
<dbReference type="Gene3D" id="6.10.340.10">
    <property type="match status" value="1"/>
</dbReference>
<feature type="transmembrane region" description="Helical" evidence="9">
    <location>
        <begin position="48"/>
        <end position="71"/>
    </location>
</feature>
<dbReference type="InterPro" id="IPR036097">
    <property type="entry name" value="HisK_dim/P_sf"/>
</dbReference>
<protein>
    <recommendedName>
        <fullName evidence="3">histidine kinase</fullName>
        <ecNumber evidence="3">2.7.13.3</ecNumber>
    </recommendedName>
</protein>
<feature type="domain" description="Histidine kinase" evidence="10">
    <location>
        <begin position="140"/>
        <end position="358"/>
    </location>
</feature>
<sequence>MRPRTNLRLFATLYGRLACSLMVVFIAIGAVMIVASQRMFETQRLFELVTNLVVGTVAFSLIAALVVFRFLTLRLRRLASAIEAFRTSGFVSPMRVDTPDSNDDEIGRIIAAFQEMSERIAMQLAQLAQADRQRRELLANVSHDLRTPLASMQGYLEMVLIKDDGLSQEDRCRYLQIAVKHCERLARLVRDLFDLTKLEANEVRPQVEAFPISELAQDVVQKFALGAQKRDLKLSASVSADCPPVCADIGMMERVLENLIENAMRYTPAGGEISVGVRRAGDRVELQVSDTGQGIDHDDIGNVFDRYYRADRGESSDAGNAGLGLAITQRIIELHGGRIRVESAPGAGTTFTVELAMA</sequence>
<dbReference type="GO" id="GO:0000155">
    <property type="term" value="F:phosphorelay sensor kinase activity"/>
    <property type="evidence" value="ECO:0007669"/>
    <property type="project" value="InterPro"/>
</dbReference>
<evidence type="ECO:0000256" key="5">
    <source>
        <dbReference type="ARBA" id="ARBA00022679"/>
    </source>
</evidence>
<evidence type="ECO:0000259" key="11">
    <source>
        <dbReference type="PROSITE" id="PS50885"/>
    </source>
</evidence>
<reference evidence="13" key="1">
    <citation type="submission" date="2016-10" db="EMBL/GenBank/DDBJ databases">
        <authorList>
            <person name="Varghese N."/>
            <person name="Submissions S."/>
        </authorList>
    </citation>
    <scope>NUCLEOTIDE SEQUENCE [LARGE SCALE GENOMIC DNA]</scope>
    <source>
        <strain evidence="13">LMG 26031</strain>
    </source>
</reference>
<comment type="subcellular location">
    <subcellularLocation>
        <location evidence="2">Cell inner membrane</location>
        <topology evidence="2">Multi-pass membrane protein</topology>
    </subcellularLocation>
</comment>
<dbReference type="InterPro" id="IPR003594">
    <property type="entry name" value="HATPase_dom"/>
</dbReference>
<organism evidence="12 13">
    <name type="scientific">Paraburkholderia diazotrophica</name>
    <dbReference type="NCBI Taxonomy" id="667676"/>
    <lineage>
        <taxon>Bacteria</taxon>
        <taxon>Pseudomonadati</taxon>
        <taxon>Pseudomonadota</taxon>
        <taxon>Betaproteobacteria</taxon>
        <taxon>Burkholderiales</taxon>
        <taxon>Burkholderiaceae</taxon>
        <taxon>Paraburkholderia</taxon>
    </lineage>
</organism>
<accession>A0A1H6YK21</accession>
<evidence type="ECO:0000256" key="6">
    <source>
        <dbReference type="ARBA" id="ARBA00022777"/>
    </source>
</evidence>
<evidence type="ECO:0000256" key="7">
    <source>
        <dbReference type="ARBA" id="ARBA00023012"/>
    </source>
</evidence>